<accession>A0A8J2SXJ7</accession>
<dbReference type="AlphaFoldDB" id="A0A8J2SXJ7"/>
<comment type="subcellular location">
    <subcellularLocation>
        <location evidence="1">Membrane</location>
        <topology evidence="1">Multi-pass membrane protein</topology>
    </subcellularLocation>
</comment>
<feature type="transmembrane region" description="Helical" evidence="5">
    <location>
        <begin position="200"/>
        <end position="220"/>
    </location>
</feature>
<feature type="domain" description="Sugar phosphate transporter" evidence="6">
    <location>
        <begin position="18"/>
        <end position="328"/>
    </location>
</feature>
<feature type="transmembrane region" description="Helical" evidence="5">
    <location>
        <begin position="76"/>
        <end position="101"/>
    </location>
</feature>
<dbReference type="InterPro" id="IPR050186">
    <property type="entry name" value="TPT_transporter"/>
</dbReference>
<evidence type="ECO:0000256" key="4">
    <source>
        <dbReference type="ARBA" id="ARBA00023136"/>
    </source>
</evidence>
<organism evidence="7 8">
    <name type="scientific">Pelagomonas calceolata</name>
    <dbReference type="NCBI Taxonomy" id="35677"/>
    <lineage>
        <taxon>Eukaryota</taxon>
        <taxon>Sar</taxon>
        <taxon>Stramenopiles</taxon>
        <taxon>Ochrophyta</taxon>
        <taxon>Pelagophyceae</taxon>
        <taxon>Pelagomonadales</taxon>
        <taxon>Pelagomonadaceae</taxon>
        <taxon>Pelagomonas</taxon>
    </lineage>
</organism>
<protein>
    <recommendedName>
        <fullName evidence="6">Sugar phosphate transporter domain-containing protein</fullName>
    </recommendedName>
</protein>
<dbReference type="EMBL" id="CAKKNE010000004">
    <property type="protein sequence ID" value="CAH0374824.1"/>
    <property type="molecule type" value="Genomic_DNA"/>
</dbReference>
<feature type="transmembrane region" description="Helical" evidence="5">
    <location>
        <begin position="158"/>
        <end position="179"/>
    </location>
</feature>
<dbReference type="InterPro" id="IPR004853">
    <property type="entry name" value="Sugar_P_trans_dom"/>
</dbReference>
<dbReference type="PANTHER" id="PTHR11132">
    <property type="entry name" value="SOLUTE CARRIER FAMILY 35"/>
    <property type="match status" value="1"/>
</dbReference>
<feature type="non-terminal residue" evidence="7">
    <location>
        <position position="1"/>
    </location>
</feature>
<evidence type="ECO:0000259" key="6">
    <source>
        <dbReference type="Pfam" id="PF03151"/>
    </source>
</evidence>
<keyword evidence="4 5" id="KW-0472">Membrane</keyword>
<comment type="caution">
    <text evidence="7">The sequence shown here is derived from an EMBL/GenBank/DDBJ whole genome shotgun (WGS) entry which is preliminary data.</text>
</comment>
<dbReference type="Proteomes" id="UP000789595">
    <property type="component" value="Unassembled WGS sequence"/>
</dbReference>
<proteinExistence type="predicted"/>
<feature type="transmembrane region" description="Helical" evidence="5">
    <location>
        <begin position="107"/>
        <end position="125"/>
    </location>
</feature>
<keyword evidence="8" id="KW-1185">Reference proteome</keyword>
<dbReference type="OrthoDB" id="6418713at2759"/>
<gene>
    <name evidence="7" type="ORF">PECAL_4P21280</name>
</gene>
<feature type="transmembrane region" description="Helical" evidence="5">
    <location>
        <begin position="15"/>
        <end position="31"/>
    </location>
</feature>
<keyword evidence="3 5" id="KW-1133">Transmembrane helix</keyword>
<evidence type="ECO:0000256" key="1">
    <source>
        <dbReference type="ARBA" id="ARBA00004141"/>
    </source>
</evidence>
<dbReference type="Pfam" id="PF03151">
    <property type="entry name" value="TPT"/>
    <property type="match status" value="1"/>
</dbReference>
<feature type="transmembrane region" description="Helical" evidence="5">
    <location>
        <begin position="132"/>
        <end position="152"/>
    </location>
</feature>
<evidence type="ECO:0000256" key="3">
    <source>
        <dbReference type="ARBA" id="ARBA00022989"/>
    </source>
</evidence>
<keyword evidence="2 5" id="KW-0812">Transmembrane</keyword>
<name>A0A8J2SXJ7_9STRA</name>
<evidence type="ECO:0000256" key="5">
    <source>
        <dbReference type="SAM" id="Phobius"/>
    </source>
</evidence>
<feature type="transmembrane region" description="Helical" evidence="5">
    <location>
        <begin position="43"/>
        <end position="64"/>
    </location>
</feature>
<evidence type="ECO:0000256" key="2">
    <source>
        <dbReference type="ARBA" id="ARBA00022692"/>
    </source>
</evidence>
<sequence length="334" mass="35849">GTNAAARTRVAPRRVVGITLWYAFNVGYNVYNKKLSNALDYPMLIALTSLGVGILYFAPLWALGLRKAPKLTPEDIKACTVLSMLHTVGHVGAVVAMSAGAVSFTHIIKALEPMFSVIFGILINGTSDPLKVNIWLVPIILGVGWSAVGSKIMAGQDILADINMTAFGGAMTSNVAFALRGLLSKKVKAESKSENLSSSNLYSILTLISFFLFLPFALVLEGNKLSAAWPPVENLEEIPEKILGIPVFSSTSLNYGYELVIYTGFFYYMYNEMAYLVLGEVTATAQAVANTVKRVVILLATVAFLGESMDVHKASGAAVAIGATMMYSIAKTKK</sequence>
<reference evidence="7" key="1">
    <citation type="submission" date="2021-11" db="EMBL/GenBank/DDBJ databases">
        <authorList>
            <consortium name="Genoscope - CEA"/>
            <person name="William W."/>
        </authorList>
    </citation>
    <scope>NUCLEOTIDE SEQUENCE</scope>
</reference>
<evidence type="ECO:0000313" key="8">
    <source>
        <dbReference type="Proteomes" id="UP000789595"/>
    </source>
</evidence>
<feature type="transmembrane region" description="Helical" evidence="5">
    <location>
        <begin position="259"/>
        <end position="278"/>
    </location>
</feature>
<dbReference type="GO" id="GO:0016020">
    <property type="term" value="C:membrane"/>
    <property type="evidence" value="ECO:0007669"/>
    <property type="project" value="UniProtKB-SubCell"/>
</dbReference>
<evidence type="ECO:0000313" key="7">
    <source>
        <dbReference type="EMBL" id="CAH0374824.1"/>
    </source>
</evidence>